<proteinExistence type="predicted"/>
<sequence length="106" mass="11778">MSYTIVQVFEMWQMILWGVILVAVYTGLSAYSLYTVIKSYGDFINVGLVLLAMIGLILASVMGGVGMGLLLADYTWYWIMSGVLLPCTVILVILVLHSLYRKYLSG</sequence>
<name>A0A5K0U8I5_9VIRU</name>
<comment type="caution">
    <text evidence="2">The sequence shown here is derived from an EMBL/GenBank/DDBJ whole genome shotgun (WGS) entry which is preliminary data.</text>
</comment>
<accession>A0A5K0U8I5</accession>
<keyword evidence="3" id="KW-1185">Reference proteome</keyword>
<feature type="transmembrane region" description="Helical" evidence="1">
    <location>
        <begin position="46"/>
        <end position="70"/>
    </location>
</feature>
<dbReference type="EMBL" id="UPSH01000001">
    <property type="protein sequence ID" value="VBB17794.1"/>
    <property type="molecule type" value="Genomic_DNA"/>
</dbReference>
<evidence type="ECO:0000313" key="2">
    <source>
        <dbReference type="EMBL" id="VBB17794.1"/>
    </source>
</evidence>
<gene>
    <name evidence="2" type="ORF">YASMINEVIRUS_257</name>
</gene>
<keyword evidence="1" id="KW-1133">Transmembrane helix</keyword>
<keyword evidence="1" id="KW-0812">Transmembrane</keyword>
<evidence type="ECO:0000256" key="1">
    <source>
        <dbReference type="SAM" id="Phobius"/>
    </source>
</evidence>
<feature type="transmembrane region" description="Helical" evidence="1">
    <location>
        <begin position="12"/>
        <end position="34"/>
    </location>
</feature>
<organism evidence="2 3">
    <name type="scientific">Yasminevirus sp. GU-2018</name>
    <dbReference type="NCBI Taxonomy" id="2420051"/>
    <lineage>
        <taxon>Viruses</taxon>
        <taxon>Varidnaviria</taxon>
        <taxon>Bamfordvirae</taxon>
        <taxon>Nucleocytoviricota</taxon>
        <taxon>Megaviricetes</taxon>
        <taxon>Imitervirales</taxon>
        <taxon>Mimiviridae</taxon>
        <taxon>Klosneuvirinae</taxon>
        <taxon>Yasminevirus</taxon>
        <taxon>Yasminevirus saudimassiliense</taxon>
    </lineage>
</organism>
<protein>
    <submittedName>
        <fullName evidence="2">Uncharacterized protein</fullName>
    </submittedName>
</protein>
<evidence type="ECO:0000313" key="3">
    <source>
        <dbReference type="Proteomes" id="UP000594342"/>
    </source>
</evidence>
<dbReference type="Proteomes" id="UP000594342">
    <property type="component" value="Unassembled WGS sequence"/>
</dbReference>
<feature type="transmembrane region" description="Helical" evidence="1">
    <location>
        <begin position="76"/>
        <end position="100"/>
    </location>
</feature>
<reference evidence="2 3" key="1">
    <citation type="submission" date="2018-10" db="EMBL/GenBank/DDBJ databases">
        <authorList>
            <consortium name="IHU Genomes"/>
        </authorList>
    </citation>
    <scope>NUCLEOTIDE SEQUENCE [LARGE SCALE GENOMIC DNA]</scope>
    <source>
        <strain evidence="2 3">A1</strain>
    </source>
</reference>
<keyword evidence="1" id="KW-0472">Membrane</keyword>